<keyword evidence="1" id="KW-0472">Membrane</keyword>
<protein>
    <recommendedName>
        <fullName evidence="4">STAS domain-containing protein</fullName>
    </recommendedName>
</protein>
<evidence type="ECO:0000313" key="2">
    <source>
        <dbReference type="EMBL" id="CAK8989158.1"/>
    </source>
</evidence>
<keyword evidence="3" id="KW-1185">Reference proteome</keyword>
<reference evidence="2 3" key="1">
    <citation type="submission" date="2024-02" db="EMBL/GenBank/DDBJ databases">
        <authorList>
            <person name="Chen Y."/>
            <person name="Shah S."/>
            <person name="Dougan E. K."/>
            <person name="Thang M."/>
            <person name="Chan C."/>
        </authorList>
    </citation>
    <scope>NUCLEOTIDE SEQUENCE [LARGE SCALE GENOMIC DNA]</scope>
</reference>
<organism evidence="2 3">
    <name type="scientific">Durusdinium trenchii</name>
    <dbReference type="NCBI Taxonomy" id="1381693"/>
    <lineage>
        <taxon>Eukaryota</taxon>
        <taxon>Sar</taxon>
        <taxon>Alveolata</taxon>
        <taxon>Dinophyceae</taxon>
        <taxon>Suessiales</taxon>
        <taxon>Symbiodiniaceae</taxon>
        <taxon>Durusdinium</taxon>
    </lineage>
</organism>
<feature type="transmembrane region" description="Helical" evidence="1">
    <location>
        <begin position="122"/>
        <end position="149"/>
    </location>
</feature>
<dbReference type="PANTHER" id="PTHR43310">
    <property type="entry name" value="SULFATE TRANSPORTER YBAR-RELATED"/>
    <property type="match status" value="1"/>
</dbReference>
<dbReference type="Gene3D" id="3.30.750.24">
    <property type="entry name" value="STAS domain"/>
    <property type="match status" value="1"/>
</dbReference>
<feature type="transmembrane region" description="Helical" evidence="1">
    <location>
        <begin position="75"/>
        <end position="102"/>
    </location>
</feature>
<name>A0ABP0HG19_9DINO</name>
<dbReference type="CDD" id="cd07042">
    <property type="entry name" value="STAS_SulP_like_sulfate_transporter"/>
    <property type="match status" value="1"/>
</dbReference>
<sequence>MRVLRMPLSGIARRCFNPPCHPPFLHASPGNAMIGLSTVNCLNGGKGRLGPCVTALGIMACVMGAYPLLNFIPVAALAGIMLVVVFHTFKWFTIPMILAALLPRSLRNKLSLQRKVPRIDALVIIIVTILCKWPAGTNIAVAVGVGVAICSMSYAWRSADTFEVIVSEENEIKTYFVHGPFFFTSANRFLKILNADTDPEVVEVVFSEATSLFDYSAMQAMNKISAEYKSKGKQILFKSLCSKSTKLLMKAQHLMAETEYTERDMEVVNLKGVEDDLGDIPEGLHGDLGLALEKFGVPNHRNGSKESVVNHDDLRVVVGSNDGDLLKAPTRSVSRMNKKSPGCIMVCPCTGGV</sequence>
<accession>A0ABP0HG19</accession>
<evidence type="ECO:0000256" key="1">
    <source>
        <dbReference type="SAM" id="Phobius"/>
    </source>
</evidence>
<dbReference type="EMBL" id="CAXAMN010000515">
    <property type="protein sequence ID" value="CAK8989158.1"/>
    <property type="molecule type" value="Genomic_DNA"/>
</dbReference>
<evidence type="ECO:0000313" key="3">
    <source>
        <dbReference type="Proteomes" id="UP001642484"/>
    </source>
</evidence>
<proteinExistence type="predicted"/>
<dbReference type="InterPro" id="IPR052706">
    <property type="entry name" value="Membrane-Transporter-like"/>
</dbReference>
<evidence type="ECO:0008006" key="4">
    <source>
        <dbReference type="Google" id="ProtNLM"/>
    </source>
</evidence>
<dbReference type="SUPFAM" id="SSF52091">
    <property type="entry name" value="SpoIIaa-like"/>
    <property type="match status" value="1"/>
</dbReference>
<dbReference type="Proteomes" id="UP001642484">
    <property type="component" value="Unassembled WGS sequence"/>
</dbReference>
<comment type="caution">
    <text evidence="2">The sequence shown here is derived from an EMBL/GenBank/DDBJ whole genome shotgun (WGS) entry which is preliminary data.</text>
</comment>
<gene>
    <name evidence="2" type="ORF">CCMP2556_LOCUS1549</name>
</gene>
<dbReference type="PANTHER" id="PTHR43310:SF1">
    <property type="entry name" value="SULFATE TRANSPORTER YBAR-RELATED"/>
    <property type="match status" value="1"/>
</dbReference>
<feature type="transmembrane region" description="Helical" evidence="1">
    <location>
        <begin position="49"/>
        <end position="69"/>
    </location>
</feature>
<keyword evidence="1" id="KW-1133">Transmembrane helix</keyword>
<dbReference type="InterPro" id="IPR036513">
    <property type="entry name" value="STAS_dom_sf"/>
</dbReference>
<keyword evidence="1" id="KW-0812">Transmembrane</keyword>